<proteinExistence type="predicted"/>
<dbReference type="eggNOG" id="ENOG502TM12">
    <property type="taxonomic scope" value="Eukaryota"/>
</dbReference>
<dbReference type="OMA" id="MENEHIM"/>
<evidence type="ECO:0000256" key="2">
    <source>
        <dbReference type="SAM" id="MobiDB-lite"/>
    </source>
</evidence>
<dbReference type="FunFam" id="3.30.70.1820:FF:000004">
    <property type="entry name" value="Uncharacterized protein"/>
    <property type="match status" value="1"/>
</dbReference>
<dbReference type="HOGENOM" id="CLU_062834_2_1_1"/>
<dbReference type="PANTHER" id="PTHR11505">
    <property type="entry name" value="L1 TRANSPOSABLE ELEMENT-RELATED"/>
    <property type="match status" value="1"/>
</dbReference>
<evidence type="ECO:0000256" key="1">
    <source>
        <dbReference type="SAM" id="Coils"/>
    </source>
</evidence>
<dbReference type="Gene3D" id="1.20.5.340">
    <property type="match status" value="1"/>
</dbReference>
<name>H3B9Q1_LATCH</name>
<dbReference type="GeneTree" id="ENSGT00660000097022"/>
<reference evidence="3" key="3">
    <citation type="submission" date="2025-09" db="UniProtKB">
        <authorList>
            <consortium name="Ensembl"/>
        </authorList>
    </citation>
    <scope>IDENTIFICATION</scope>
</reference>
<sequence>DTPSRHIASKMAETTQAESNSDTDPAMVLKIKHVSTVLQTVASDVASIKSDVATIKGDLNTLTNRISSVESRVNNLESGAVDRNKRLDKLEEDIEYQAKYVSELWDRIQDLENRSQRNNIRVLGVPEGAEKNFSSNTVFLMGLLRDCLQLGPEISFKIERAHRSLGPKPSEGQRPRPIITRFLRFTDKSRVLNGAREMGSLSWQGEKIMVFPDMSPELAAQRRRFTPVRHKCKMLGLRYAMQYLAIFRITVAGQPRQFTDPEEALTFLQELPQVKEGRREIP</sequence>
<feature type="compositionally biased region" description="Polar residues" evidence="2">
    <location>
        <begin position="12"/>
        <end position="22"/>
    </location>
</feature>
<reference evidence="4" key="1">
    <citation type="submission" date="2011-08" db="EMBL/GenBank/DDBJ databases">
        <title>The draft genome of Latimeria chalumnae.</title>
        <authorList>
            <person name="Di Palma F."/>
            <person name="Alfoldi J."/>
            <person name="Johnson J."/>
            <person name="Berlin A."/>
            <person name="Gnerre S."/>
            <person name="Jaffe D."/>
            <person name="MacCallum I."/>
            <person name="Young S."/>
            <person name="Walker B.J."/>
            <person name="Lander E."/>
            <person name="Lindblad-Toh K."/>
        </authorList>
    </citation>
    <scope>NUCLEOTIDE SEQUENCE [LARGE SCALE GENOMIC DNA]</scope>
    <source>
        <strain evidence="4">Wild caught</strain>
    </source>
</reference>
<dbReference type="AlphaFoldDB" id="H3B9Q1"/>
<keyword evidence="1" id="KW-0175">Coiled coil</keyword>
<evidence type="ECO:0000313" key="3">
    <source>
        <dbReference type="Ensembl" id="ENSLACP00000018622.1"/>
    </source>
</evidence>
<dbReference type="InterPro" id="IPR004244">
    <property type="entry name" value="Transposase_22"/>
</dbReference>
<feature type="coiled-coil region" evidence="1">
    <location>
        <begin position="59"/>
        <end position="93"/>
    </location>
</feature>
<dbReference type="EMBL" id="AFYH01075667">
    <property type="status" value="NOT_ANNOTATED_CDS"/>
    <property type="molecule type" value="Genomic_DNA"/>
</dbReference>
<evidence type="ECO:0008006" key="5">
    <source>
        <dbReference type="Google" id="ProtNLM"/>
    </source>
</evidence>
<reference evidence="3" key="2">
    <citation type="submission" date="2025-08" db="UniProtKB">
        <authorList>
            <consortium name="Ensembl"/>
        </authorList>
    </citation>
    <scope>IDENTIFICATION</scope>
</reference>
<accession>H3B9Q1</accession>
<organism evidence="3 4">
    <name type="scientific">Latimeria chalumnae</name>
    <name type="common">Coelacanth</name>
    <dbReference type="NCBI Taxonomy" id="7897"/>
    <lineage>
        <taxon>Eukaryota</taxon>
        <taxon>Metazoa</taxon>
        <taxon>Chordata</taxon>
        <taxon>Craniata</taxon>
        <taxon>Vertebrata</taxon>
        <taxon>Euteleostomi</taxon>
        <taxon>Coelacanthiformes</taxon>
        <taxon>Coelacanthidae</taxon>
        <taxon>Latimeria</taxon>
    </lineage>
</organism>
<dbReference type="Gene3D" id="3.30.70.1820">
    <property type="entry name" value="L1 transposable element, RRM domain"/>
    <property type="match status" value="1"/>
</dbReference>
<dbReference type="InParanoid" id="H3B9Q1"/>
<dbReference type="Ensembl" id="ENSLACT00000018755.1">
    <property type="protein sequence ID" value="ENSLACP00000018622.1"/>
    <property type="gene ID" value="ENSLACG00000016396.1"/>
</dbReference>
<feature type="region of interest" description="Disordered" evidence="2">
    <location>
        <begin position="1"/>
        <end position="22"/>
    </location>
</feature>
<dbReference type="Proteomes" id="UP000008672">
    <property type="component" value="Unassembled WGS sequence"/>
</dbReference>
<dbReference type="SUPFAM" id="SSF57997">
    <property type="entry name" value="Tropomyosin"/>
    <property type="match status" value="1"/>
</dbReference>
<keyword evidence="4" id="KW-1185">Reference proteome</keyword>
<evidence type="ECO:0000313" key="4">
    <source>
        <dbReference type="Proteomes" id="UP000008672"/>
    </source>
</evidence>
<protein>
    <recommendedName>
        <fullName evidence="5">L1 transposable element RRM domain-containing protein</fullName>
    </recommendedName>
</protein>